<dbReference type="RefSeq" id="WP_184651784.1">
    <property type="nucleotide sequence ID" value="NZ_JACHFR010000001.1"/>
</dbReference>
<sequence length="323" mass="35684">MDFKVFTAGKDDAGRRLDRVIKKIFTESQINSNIHGLIRKKLIRLNGVKTEASVLLQEGDRIEAAAFLFSSNDSAKEKLTAVKTDFPYKILFKNPDILFIGKPAGINVQPAASGETSVSSVIKDFFSSADSLAFTPAPLHRLDKNTSGVLAVSMSMKGARWFSENISSHKVQKIYLAVLNGVIDAEETWTDSMEDSGEEKNFRTSKVFLNKKGQTDTAKECITTVKPIKSGLFCKKNVTFCQITILTGRKHQIRAQSAARNHPLTGDSAYGGGSGKFFLHAWKIKFPEDNPLLLPEEICCPLPSDFDEFLKTNLKIQSSADII</sequence>
<dbReference type="InterPro" id="IPR020103">
    <property type="entry name" value="PsdUridine_synth_cat_dom_sf"/>
</dbReference>
<evidence type="ECO:0000313" key="8">
    <source>
        <dbReference type="Proteomes" id="UP000593591"/>
    </source>
</evidence>
<keyword evidence="3" id="KW-0694">RNA-binding</keyword>
<dbReference type="EMBL" id="JACHFR010000001">
    <property type="protein sequence ID" value="MBB5218364.1"/>
    <property type="molecule type" value="Genomic_DNA"/>
</dbReference>
<protein>
    <submittedName>
        <fullName evidence="5">23S rRNA pseudouridine955/2504/2580 synthase</fullName>
        <ecNumber evidence="5">5.4.99.24</ecNumber>
    </submittedName>
    <submittedName>
        <fullName evidence="6">RluA family pseudouridine synthase</fullName>
    </submittedName>
</protein>
<dbReference type="GO" id="GO:0000455">
    <property type="term" value="P:enzyme-directed rRNA pseudouridine synthesis"/>
    <property type="evidence" value="ECO:0007669"/>
    <property type="project" value="TreeGrafter"/>
</dbReference>
<dbReference type="InterPro" id="IPR050188">
    <property type="entry name" value="RluA_PseudoU_synthase"/>
</dbReference>
<dbReference type="PANTHER" id="PTHR21600">
    <property type="entry name" value="MITOCHONDRIAL RNA PSEUDOURIDINE SYNTHASE"/>
    <property type="match status" value="1"/>
</dbReference>
<reference evidence="5 7" key="2">
    <citation type="submission" date="2020-08" db="EMBL/GenBank/DDBJ databases">
        <title>Genomic Encyclopedia of Type Strains, Phase IV (KMG-IV): sequencing the most valuable type-strain genomes for metagenomic binning, comparative biology and taxonomic classification.</title>
        <authorList>
            <person name="Goeker M."/>
        </authorList>
    </citation>
    <scope>NUCLEOTIDE SEQUENCE [LARGE SCALE GENOMIC DNA]</scope>
    <source>
        <strain evidence="5 7">DSM 103679</strain>
    </source>
</reference>
<dbReference type="PROSITE" id="PS50889">
    <property type="entry name" value="S4"/>
    <property type="match status" value="1"/>
</dbReference>
<evidence type="ECO:0000313" key="5">
    <source>
        <dbReference type="EMBL" id="MBB5218364.1"/>
    </source>
</evidence>
<evidence type="ECO:0000256" key="1">
    <source>
        <dbReference type="ARBA" id="ARBA00010876"/>
    </source>
</evidence>
<dbReference type="Gene3D" id="3.10.290.10">
    <property type="entry name" value="RNA-binding S4 domain"/>
    <property type="match status" value="1"/>
</dbReference>
<dbReference type="AlphaFoldDB" id="A0A840SBZ9"/>
<dbReference type="EMBL" id="CP031517">
    <property type="protein sequence ID" value="QOS39939.1"/>
    <property type="molecule type" value="Genomic_DNA"/>
</dbReference>
<dbReference type="InterPro" id="IPR036986">
    <property type="entry name" value="S4_RNA-bd_sf"/>
</dbReference>
<evidence type="ECO:0000313" key="6">
    <source>
        <dbReference type="EMBL" id="QOS39939.1"/>
    </source>
</evidence>
<reference evidence="6 8" key="1">
    <citation type="submission" date="2018-08" db="EMBL/GenBank/DDBJ databases">
        <title>The first complete genome of Treponema rectale (CHPAT), a commensal spirochete of the bovine rectum.</title>
        <authorList>
            <person name="Staton G.J."/>
            <person name="Clegg S.R."/>
            <person name="Carter S.D."/>
            <person name="Radford A.D."/>
            <person name="Darby A."/>
            <person name="Hall N."/>
            <person name="Birtles R.J."/>
            <person name="Evans N.J."/>
        </authorList>
    </citation>
    <scope>NUCLEOTIDE SEQUENCE [LARGE SCALE GENOMIC DNA]</scope>
    <source>
        <strain evidence="6 8">CHPA</strain>
    </source>
</reference>
<gene>
    <name evidence="6" type="ORF">DYE49_05510</name>
    <name evidence="5" type="ORF">HNP77_000708</name>
</gene>
<dbReference type="CDD" id="cd00165">
    <property type="entry name" value="S4"/>
    <property type="match status" value="1"/>
</dbReference>
<dbReference type="Gene3D" id="3.30.2350.10">
    <property type="entry name" value="Pseudouridine synthase"/>
    <property type="match status" value="1"/>
</dbReference>
<dbReference type="KEGG" id="trc:DYE49_05510"/>
<dbReference type="PANTHER" id="PTHR21600:SF87">
    <property type="entry name" value="RNA PSEUDOURIDYLATE SYNTHASE DOMAIN-CONTAINING PROTEIN 1"/>
    <property type="match status" value="1"/>
</dbReference>
<dbReference type="GO" id="GO:0160141">
    <property type="term" value="F:23S rRNA pseudouridine(955/2504/2580) synthase activity"/>
    <property type="evidence" value="ECO:0007669"/>
    <property type="project" value="UniProtKB-EC"/>
</dbReference>
<feature type="domain" description="Pseudouridine synthase RsuA/RluA-like" evidence="4">
    <location>
        <begin position="97"/>
        <end position="258"/>
    </location>
</feature>
<dbReference type="Proteomes" id="UP000578697">
    <property type="component" value="Unassembled WGS sequence"/>
</dbReference>
<keyword evidence="7" id="KW-1185">Reference proteome</keyword>
<accession>A0A840SBZ9</accession>
<evidence type="ECO:0000259" key="4">
    <source>
        <dbReference type="Pfam" id="PF00849"/>
    </source>
</evidence>
<organism evidence="5 7">
    <name type="scientific">Treponema rectale</name>
    <dbReference type="NCBI Taxonomy" id="744512"/>
    <lineage>
        <taxon>Bacteria</taxon>
        <taxon>Pseudomonadati</taxon>
        <taxon>Spirochaetota</taxon>
        <taxon>Spirochaetia</taxon>
        <taxon>Spirochaetales</taxon>
        <taxon>Treponemataceae</taxon>
        <taxon>Treponema</taxon>
    </lineage>
</organism>
<evidence type="ECO:0000313" key="7">
    <source>
        <dbReference type="Proteomes" id="UP000578697"/>
    </source>
</evidence>
<name>A0A840SBZ9_9SPIR</name>
<proteinExistence type="inferred from homology"/>
<keyword evidence="2 5" id="KW-0413">Isomerase</keyword>
<dbReference type="CDD" id="cd02869">
    <property type="entry name" value="PseudoU_synth_RluA_like"/>
    <property type="match status" value="1"/>
</dbReference>
<dbReference type="InterPro" id="IPR006145">
    <property type="entry name" value="PsdUridine_synth_RsuA/RluA"/>
</dbReference>
<dbReference type="Pfam" id="PF00849">
    <property type="entry name" value="PseudoU_synth_2"/>
    <property type="match status" value="1"/>
</dbReference>
<dbReference type="SUPFAM" id="SSF55120">
    <property type="entry name" value="Pseudouridine synthase"/>
    <property type="match status" value="1"/>
</dbReference>
<dbReference type="EC" id="5.4.99.24" evidence="5"/>
<dbReference type="GO" id="GO:0003723">
    <property type="term" value="F:RNA binding"/>
    <property type="evidence" value="ECO:0007669"/>
    <property type="project" value="UniProtKB-KW"/>
</dbReference>
<dbReference type="Proteomes" id="UP000593591">
    <property type="component" value="Chromosome"/>
</dbReference>
<comment type="similarity">
    <text evidence="1">Belongs to the pseudouridine synthase RluA family.</text>
</comment>
<evidence type="ECO:0000256" key="2">
    <source>
        <dbReference type="ARBA" id="ARBA00023235"/>
    </source>
</evidence>
<evidence type="ECO:0000256" key="3">
    <source>
        <dbReference type="PROSITE-ProRule" id="PRU00182"/>
    </source>
</evidence>